<proteinExistence type="predicted"/>
<dbReference type="AlphaFoldDB" id="A0AAN9A2G6"/>
<keyword evidence="3" id="KW-1185">Reference proteome</keyword>
<name>A0AAN9A2G6_HALRR</name>
<dbReference type="Proteomes" id="UP001381693">
    <property type="component" value="Unassembled WGS sequence"/>
</dbReference>
<sequence length="139" mass="15735">MALLIFASLFHLVLSTYVKRTEEHLKFWKYDTNPCGAGRFNCEMGQGCQNPYEYCRRSCSPTKDYRICEMVNSGKLQVKIDDDGMVLTEDFVNLIKDAVNVTSKKSKALACPVFYTPVGGKCVSFFSPAKNDEFIDEIC</sequence>
<evidence type="ECO:0000256" key="1">
    <source>
        <dbReference type="SAM" id="SignalP"/>
    </source>
</evidence>
<reference evidence="2 3" key="1">
    <citation type="submission" date="2023-11" db="EMBL/GenBank/DDBJ databases">
        <title>Halocaridina rubra genome assembly.</title>
        <authorList>
            <person name="Smith C."/>
        </authorList>
    </citation>
    <scope>NUCLEOTIDE SEQUENCE [LARGE SCALE GENOMIC DNA]</scope>
    <source>
        <strain evidence="2">EP-1</strain>
        <tissue evidence="2">Whole</tissue>
    </source>
</reference>
<evidence type="ECO:0000313" key="2">
    <source>
        <dbReference type="EMBL" id="KAK7072668.1"/>
    </source>
</evidence>
<keyword evidence="1" id="KW-0732">Signal</keyword>
<feature type="signal peptide" evidence="1">
    <location>
        <begin position="1"/>
        <end position="15"/>
    </location>
</feature>
<comment type="caution">
    <text evidence="2">The sequence shown here is derived from an EMBL/GenBank/DDBJ whole genome shotgun (WGS) entry which is preliminary data.</text>
</comment>
<accession>A0AAN9A2G6</accession>
<gene>
    <name evidence="2" type="ORF">SK128_013206</name>
</gene>
<evidence type="ECO:0000313" key="3">
    <source>
        <dbReference type="Proteomes" id="UP001381693"/>
    </source>
</evidence>
<protein>
    <submittedName>
        <fullName evidence="2">Uncharacterized protein</fullName>
    </submittedName>
</protein>
<dbReference type="EMBL" id="JAXCGZ010013378">
    <property type="protein sequence ID" value="KAK7072668.1"/>
    <property type="molecule type" value="Genomic_DNA"/>
</dbReference>
<feature type="chain" id="PRO_5042945668" evidence="1">
    <location>
        <begin position="16"/>
        <end position="139"/>
    </location>
</feature>
<organism evidence="2 3">
    <name type="scientific">Halocaridina rubra</name>
    <name type="common">Hawaiian red shrimp</name>
    <dbReference type="NCBI Taxonomy" id="373956"/>
    <lineage>
        <taxon>Eukaryota</taxon>
        <taxon>Metazoa</taxon>
        <taxon>Ecdysozoa</taxon>
        <taxon>Arthropoda</taxon>
        <taxon>Crustacea</taxon>
        <taxon>Multicrustacea</taxon>
        <taxon>Malacostraca</taxon>
        <taxon>Eumalacostraca</taxon>
        <taxon>Eucarida</taxon>
        <taxon>Decapoda</taxon>
        <taxon>Pleocyemata</taxon>
        <taxon>Caridea</taxon>
        <taxon>Atyoidea</taxon>
        <taxon>Atyidae</taxon>
        <taxon>Halocaridina</taxon>
    </lineage>
</organism>